<evidence type="ECO:0000313" key="11">
    <source>
        <dbReference type="Proteomes" id="UP000000689"/>
    </source>
</evidence>
<dbReference type="GO" id="GO:0005634">
    <property type="term" value="C:nucleus"/>
    <property type="evidence" value="ECO:0007669"/>
    <property type="project" value="TreeGrafter"/>
</dbReference>
<evidence type="ECO:0000256" key="7">
    <source>
        <dbReference type="ARBA" id="ARBA00022807"/>
    </source>
</evidence>
<dbReference type="GeneID" id="11497250"/>
<keyword evidence="5" id="KW-0833">Ubl conjugation pathway</keyword>
<feature type="region of interest" description="Disordered" evidence="8">
    <location>
        <begin position="69"/>
        <end position="88"/>
    </location>
</feature>
<dbReference type="InterPro" id="IPR038765">
    <property type="entry name" value="Papain-like_cys_pep_sf"/>
</dbReference>
<dbReference type="GO" id="GO:0006508">
    <property type="term" value="P:proteolysis"/>
    <property type="evidence" value="ECO:0007669"/>
    <property type="project" value="UniProtKB-KW"/>
</dbReference>
<proteinExistence type="inferred from homology"/>
<comment type="catalytic activity">
    <reaction evidence="1">
        <text>Thiol-dependent hydrolysis of ester, thioester, amide, peptide and isopeptide bonds formed by the C-terminal Gly of ubiquitin (a 76-residue protein attached to proteins as an intracellular targeting signal).</text>
        <dbReference type="EC" id="3.4.19.12"/>
    </reaction>
</comment>
<dbReference type="GO" id="GO:0005829">
    <property type="term" value="C:cytosol"/>
    <property type="evidence" value="ECO:0007669"/>
    <property type="project" value="TreeGrafter"/>
</dbReference>
<evidence type="ECO:0000256" key="6">
    <source>
        <dbReference type="ARBA" id="ARBA00022801"/>
    </source>
</evidence>
<evidence type="ECO:0000256" key="3">
    <source>
        <dbReference type="ARBA" id="ARBA00012759"/>
    </source>
</evidence>
<evidence type="ECO:0000313" key="10">
    <source>
        <dbReference type="EMBL" id="CCD25854.2"/>
    </source>
</evidence>
<dbReference type="HOGENOM" id="CLU_008279_6_1_1"/>
<dbReference type="PROSITE" id="PS00973">
    <property type="entry name" value="USP_2"/>
    <property type="match status" value="1"/>
</dbReference>
<dbReference type="SUPFAM" id="SSF54001">
    <property type="entry name" value="Cysteine proteinases"/>
    <property type="match status" value="1"/>
</dbReference>
<dbReference type="OMA" id="QWWRISD"/>
<gene>
    <name evidence="10" type="primary">NDAI0G00780</name>
    <name evidence="10" type="ordered locus">NDAI_0G00780</name>
</gene>
<dbReference type="KEGG" id="ndi:NDAI_0G00780"/>
<organism evidence="10 11">
    <name type="scientific">Naumovozyma dairenensis (strain ATCC 10597 / BCRC 20456 / CBS 421 / NBRC 0211 / NRRL Y-12639)</name>
    <name type="common">Saccharomyces dairenensis</name>
    <dbReference type="NCBI Taxonomy" id="1071378"/>
    <lineage>
        <taxon>Eukaryota</taxon>
        <taxon>Fungi</taxon>
        <taxon>Dikarya</taxon>
        <taxon>Ascomycota</taxon>
        <taxon>Saccharomycotina</taxon>
        <taxon>Saccharomycetes</taxon>
        <taxon>Saccharomycetales</taxon>
        <taxon>Saccharomycetaceae</taxon>
        <taxon>Naumovozyma</taxon>
    </lineage>
</organism>
<evidence type="ECO:0000259" key="9">
    <source>
        <dbReference type="PROSITE" id="PS50235"/>
    </source>
</evidence>
<dbReference type="GO" id="GO:0016579">
    <property type="term" value="P:protein deubiquitination"/>
    <property type="evidence" value="ECO:0007669"/>
    <property type="project" value="InterPro"/>
</dbReference>
<dbReference type="AlphaFoldDB" id="G0WDJ3"/>
<feature type="compositionally biased region" description="Basic residues" evidence="8">
    <location>
        <begin position="69"/>
        <end position="80"/>
    </location>
</feature>
<dbReference type="eggNOG" id="KOG1867">
    <property type="taxonomic scope" value="Eukaryota"/>
</dbReference>
<dbReference type="RefSeq" id="XP_003671097.2">
    <property type="nucleotide sequence ID" value="XM_003671049.2"/>
</dbReference>
<protein>
    <recommendedName>
        <fullName evidence="3">ubiquitinyl hydrolase 1</fullName>
        <ecNumber evidence="3">3.4.19.12</ecNumber>
    </recommendedName>
</protein>
<keyword evidence="4" id="KW-0645">Protease</keyword>
<feature type="domain" description="USP" evidence="9">
    <location>
        <begin position="6"/>
        <end position="485"/>
    </location>
</feature>
<dbReference type="InterPro" id="IPR028889">
    <property type="entry name" value="USP"/>
</dbReference>
<dbReference type="InterPro" id="IPR050164">
    <property type="entry name" value="Peptidase_C19"/>
</dbReference>
<keyword evidence="7" id="KW-0788">Thiol protease</keyword>
<dbReference type="Proteomes" id="UP000000689">
    <property type="component" value="Chromosome 7"/>
</dbReference>
<evidence type="ECO:0000256" key="4">
    <source>
        <dbReference type="ARBA" id="ARBA00022670"/>
    </source>
</evidence>
<evidence type="ECO:0000256" key="8">
    <source>
        <dbReference type="SAM" id="MobiDB-lite"/>
    </source>
</evidence>
<dbReference type="InterPro" id="IPR018200">
    <property type="entry name" value="USP_CS"/>
</dbReference>
<dbReference type="OrthoDB" id="2020758at2759"/>
<dbReference type="PANTHER" id="PTHR24006:SF888">
    <property type="entry name" value="UBIQUITIN CARBOXYL-TERMINAL HYDROLASE 30"/>
    <property type="match status" value="1"/>
</dbReference>
<dbReference type="GO" id="GO:0004843">
    <property type="term" value="F:cysteine-type deubiquitinase activity"/>
    <property type="evidence" value="ECO:0007669"/>
    <property type="project" value="UniProtKB-EC"/>
</dbReference>
<keyword evidence="11" id="KW-1185">Reference proteome</keyword>
<comment type="similarity">
    <text evidence="2">Belongs to the peptidase C19 family.</text>
</comment>
<dbReference type="PROSITE" id="PS50235">
    <property type="entry name" value="USP_3"/>
    <property type="match status" value="1"/>
</dbReference>
<keyword evidence="6" id="KW-0378">Hydrolase</keyword>
<evidence type="ECO:0000256" key="5">
    <source>
        <dbReference type="ARBA" id="ARBA00022786"/>
    </source>
</evidence>
<dbReference type="Gene3D" id="3.90.70.10">
    <property type="entry name" value="Cysteine proteinases"/>
    <property type="match status" value="1"/>
</dbReference>
<dbReference type="InterPro" id="IPR001394">
    <property type="entry name" value="Peptidase_C19_UCH"/>
</dbReference>
<name>G0WDJ3_NAUDC</name>
<reference evidence="10 11" key="1">
    <citation type="journal article" date="2011" name="Proc. Natl. Acad. Sci. U.S.A.">
        <title>Evolutionary erosion of yeast sex chromosomes by mating-type switching accidents.</title>
        <authorList>
            <person name="Gordon J.L."/>
            <person name="Armisen D."/>
            <person name="Proux-Wera E."/>
            <person name="Oheigeartaigh S.S."/>
            <person name="Byrne K.P."/>
            <person name="Wolfe K.H."/>
        </authorList>
    </citation>
    <scope>NUCLEOTIDE SEQUENCE [LARGE SCALE GENOMIC DNA]</scope>
    <source>
        <strain evidence="11">ATCC 10597 / BCRC 20456 / CBS 421 / NBRC 0211 / NRRL Y-12639</strain>
    </source>
</reference>
<accession>G0WDJ3</accession>
<dbReference type="Pfam" id="PF00443">
    <property type="entry name" value="UCH"/>
    <property type="match status" value="1"/>
</dbReference>
<dbReference type="STRING" id="1071378.G0WDJ3"/>
<evidence type="ECO:0000256" key="1">
    <source>
        <dbReference type="ARBA" id="ARBA00000707"/>
    </source>
</evidence>
<evidence type="ECO:0000256" key="2">
    <source>
        <dbReference type="ARBA" id="ARBA00009085"/>
    </source>
</evidence>
<dbReference type="PANTHER" id="PTHR24006">
    <property type="entry name" value="UBIQUITIN CARBOXYL-TERMINAL HYDROLASE"/>
    <property type="match status" value="1"/>
</dbReference>
<dbReference type="EC" id="3.4.19.12" evidence="3"/>
<dbReference type="EMBL" id="HE580273">
    <property type="protein sequence ID" value="CCD25854.2"/>
    <property type="molecule type" value="Genomic_DNA"/>
</dbReference>
<sequence length="486" mass="56524">MTEVIGGLNNDDGNSCFINSILQSSASCNYLLQFLDNVIENKTTGTDANVAEFTTTIEKKPKCIISKSKYGKKKKNKKQNQKNPLAEKNSKYHNNEKFFIELRKLLTNVNTRYTHKKGLSFSTSKFISTLSSQTIINATDQQDAQEFLQILFNDLEKSQIFHTTVKITSNDALQIKTPFEGILMARMKCLTCDEISNPNFKLFSNLTLSLPRYSKQETFNDILSTFWNQLDYVENVSCNRCTLLKHANSNSEYQNLLVKDVIKDDDMENILKRDNLEMVKSNKIKQIKILKPPKILSFHFNRSIFDRKQFKFKKNNCKVLLTPKLNISKFCIVDSDLAVDVADGYAPDFYYKNKNGNSEKDKKYYEKLHQSYETEYAQSDEDDDFNESRDENQYNSRQDIPENIDLFDSQNFPLKELGHIIGNNKCVYSLKSIVVHYGSHDYGHYISYRRFEDQWWRISDESVLKVDEDEVFSASGIFIVFYEQDI</sequence>